<feature type="signal peptide" evidence="5">
    <location>
        <begin position="1"/>
        <end position="20"/>
    </location>
</feature>
<dbReference type="KEGG" id="tid:Thein_1661"/>
<dbReference type="SUPFAM" id="SSF53850">
    <property type="entry name" value="Periplasmic binding protein-like II"/>
    <property type="match status" value="1"/>
</dbReference>
<dbReference type="AlphaFoldDB" id="F8AB64"/>
<dbReference type="FunFam" id="3.10.105.10:FF:000006">
    <property type="entry name" value="Peptide ABC transporter substrate-binding protein"/>
    <property type="match status" value="1"/>
</dbReference>
<dbReference type="InterPro" id="IPR039424">
    <property type="entry name" value="SBP_5"/>
</dbReference>
<evidence type="ECO:0000313" key="8">
    <source>
        <dbReference type="Proteomes" id="UP000006793"/>
    </source>
</evidence>
<dbReference type="Pfam" id="PF00496">
    <property type="entry name" value="SBP_bac_5"/>
    <property type="match status" value="1"/>
</dbReference>
<dbReference type="Gene3D" id="3.40.190.10">
    <property type="entry name" value="Periplasmic binding protein-like II"/>
    <property type="match status" value="1"/>
</dbReference>
<dbReference type="PANTHER" id="PTHR30290:SF10">
    <property type="entry name" value="PERIPLASMIC OLIGOPEPTIDE-BINDING PROTEIN-RELATED"/>
    <property type="match status" value="1"/>
</dbReference>
<dbReference type="GO" id="GO:0030288">
    <property type="term" value="C:outer membrane-bounded periplasmic space"/>
    <property type="evidence" value="ECO:0007669"/>
    <property type="project" value="UniProtKB-ARBA"/>
</dbReference>
<feature type="chain" id="PRO_5003373711" evidence="5">
    <location>
        <begin position="21"/>
        <end position="510"/>
    </location>
</feature>
<dbReference type="CDD" id="cd08490">
    <property type="entry name" value="PBP2_NikA_DppA_OppA_like_3"/>
    <property type="match status" value="1"/>
</dbReference>
<organism evidence="7 8">
    <name type="scientific">Thermodesulfatator indicus (strain DSM 15286 / JCM 11887 / CIR29812)</name>
    <dbReference type="NCBI Taxonomy" id="667014"/>
    <lineage>
        <taxon>Bacteria</taxon>
        <taxon>Pseudomonadati</taxon>
        <taxon>Thermodesulfobacteriota</taxon>
        <taxon>Thermodesulfobacteria</taxon>
        <taxon>Thermodesulfobacteriales</taxon>
        <taxon>Thermodesulfatatoraceae</taxon>
        <taxon>Thermodesulfatator</taxon>
    </lineage>
</organism>
<dbReference type="GO" id="GO:0015833">
    <property type="term" value="P:peptide transport"/>
    <property type="evidence" value="ECO:0007669"/>
    <property type="project" value="TreeGrafter"/>
</dbReference>
<evidence type="ECO:0000313" key="7">
    <source>
        <dbReference type="EMBL" id="AEH45520.1"/>
    </source>
</evidence>
<dbReference type="STRING" id="667014.Thein_1661"/>
<dbReference type="InterPro" id="IPR000914">
    <property type="entry name" value="SBP_5_dom"/>
</dbReference>
<dbReference type="GO" id="GO:0043190">
    <property type="term" value="C:ATP-binding cassette (ABC) transporter complex"/>
    <property type="evidence" value="ECO:0007669"/>
    <property type="project" value="InterPro"/>
</dbReference>
<dbReference type="GO" id="GO:1904680">
    <property type="term" value="F:peptide transmembrane transporter activity"/>
    <property type="evidence" value="ECO:0007669"/>
    <property type="project" value="TreeGrafter"/>
</dbReference>
<reference evidence="7 8" key="2">
    <citation type="journal article" date="2012" name="Stand. Genomic Sci.">
        <title>Complete genome sequence of the thermophilic sulfate-reducing ocean bacterium Thermodesulfatator indicus type strain (CIR29812(T)).</title>
        <authorList>
            <person name="Anderson I."/>
            <person name="Saunders E."/>
            <person name="Lapidus A."/>
            <person name="Nolan M."/>
            <person name="Lucas S."/>
            <person name="Tice H."/>
            <person name="Del Rio T.G."/>
            <person name="Cheng J.F."/>
            <person name="Han C."/>
            <person name="Tapia R."/>
            <person name="Goodwin L.A."/>
            <person name="Pitluck S."/>
            <person name="Liolios K."/>
            <person name="Mavromatis K."/>
            <person name="Pagani I."/>
            <person name="Ivanova N."/>
            <person name="Mikhailova N."/>
            <person name="Pati A."/>
            <person name="Chen A."/>
            <person name="Palaniappan K."/>
            <person name="Land M."/>
            <person name="Hauser L."/>
            <person name="Jeffries C.D."/>
            <person name="Chang Y.J."/>
            <person name="Brambilla E.M."/>
            <person name="Rohde M."/>
            <person name="Spring S."/>
            <person name="Goker M."/>
            <person name="Detter J.C."/>
            <person name="Woyke T."/>
            <person name="Bristow J."/>
            <person name="Eisen J.A."/>
            <person name="Markowitz V."/>
            <person name="Hugenholtz P."/>
            <person name="Kyrpides N.C."/>
            <person name="Klenk H.P."/>
        </authorList>
    </citation>
    <scope>NUCLEOTIDE SEQUENCE [LARGE SCALE GENOMIC DNA]</scope>
    <source>
        <strain evidence="8">DSM 15286 / JCM 11887 / CIR29812</strain>
    </source>
</reference>
<keyword evidence="3" id="KW-0813">Transport</keyword>
<evidence type="ECO:0000256" key="1">
    <source>
        <dbReference type="ARBA" id="ARBA00004196"/>
    </source>
</evidence>
<evidence type="ECO:0000256" key="5">
    <source>
        <dbReference type="SAM" id="SignalP"/>
    </source>
</evidence>
<evidence type="ECO:0000256" key="4">
    <source>
        <dbReference type="ARBA" id="ARBA00022729"/>
    </source>
</evidence>
<sequence>MKIRSVVVILFLLVSALAFSPVCEAKNELKVGEMWNIRGVDPVKKGTLVKEKALITENLVEADPDFSLRPGLAKSWKQLSPTHWRFYLRKGVKFHDGSEMKAGDVKWAIERALKDPSIKSLTKIKEIKVIDDYTIDFITEGPYAAFPATLHYSKVSIVSPHSEMDKNGVITKPIGTGPFMLVKWNPATETLYLKGFKDYWQGKPKLDELIIKAIPDPASREVAVEKGEIDFTCDVPYGDVERLSREKGIKLEIHPTARVYQLTFGSLHGTPYEDVRVRKAISYAIDKKSIAQIVLHGCAEPAKGIILPSLWWANNNVSGYDYNPKKAKELLKEAGWVDTDNDGILEKNGKEFHVTIYTYPQRPGLKPMAETIQAFLKNVGIKAEVRVLDWSAIGKYMKKYDMKLSAYHLAMVPDPDYYLRKIYHSKGSTNTWGYNNPEMDKLLEKGLTTFDQQERKKIYDKVQELALKDLPLIHIAFYKVLVVYRDYVKGFKFNPVAHDYMLNPEIYVAK</sequence>
<gene>
    <name evidence="7" type="ordered locus">Thein_1661</name>
</gene>
<accession>F8AB64</accession>
<dbReference type="PIRSF" id="PIRSF002741">
    <property type="entry name" value="MppA"/>
    <property type="match status" value="1"/>
</dbReference>
<keyword evidence="4 5" id="KW-0732">Signal</keyword>
<dbReference type="Proteomes" id="UP000006793">
    <property type="component" value="Chromosome"/>
</dbReference>
<comment type="similarity">
    <text evidence="2">Belongs to the bacterial solute-binding protein 5 family.</text>
</comment>
<reference evidence="8" key="1">
    <citation type="submission" date="2011-04" db="EMBL/GenBank/DDBJ databases">
        <title>The complete genome of Thermodesulfatator indicus DSM 15286.</title>
        <authorList>
            <person name="Lucas S."/>
            <person name="Copeland A."/>
            <person name="Lapidus A."/>
            <person name="Bruce D."/>
            <person name="Goodwin L."/>
            <person name="Pitluck S."/>
            <person name="Peters L."/>
            <person name="Kyrpides N."/>
            <person name="Mavromatis K."/>
            <person name="Pagani I."/>
            <person name="Ivanova N."/>
            <person name="Saunders L."/>
            <person name="Detter J.C."/>
            <person name="Tapia R."/>
            <person name="Han C."/>
            <person name="Land M."/>
            <person name="Hauser L."/>
            <person name="Markowitz V."/>
            <person name="Cheng J.-F."/>
            <person name="Hugenholtz P."/>
            <person name="Woyke T."/>
            <person name="Wu D."/>
            <person name="Spring S."/>
            <person name="Schroeder M."/>
            <person name="Brambilla E."/>
            <person name="Klenk H.-P."/>
            <person name="Eisen J.A."/>
        </authorList>
    </citation>
    <scope>NUCLEOTIDE SEQUENCE [LARGE SCALE GENOMIC DNA]</scope>
    <source>
        <strain evidence="8">DSM 15286 / JCM 11887 / CIR29812</strain>
    </source>
</reference>
<proteinExistence type="inferred from homology"/>
<keyword evidence="8" id="KW-1185">Reference proteome</keyword>
<dbReference type="EMBL" id="CP002683">
    <property type="protein sequence ID" value="AEH45520.1"/>
    <property type="molecule type" value="Genomic_DNA"/>
</dbReference>
<dbReference type="PaxDb" id="667014-Thein_1661"/>
<evidence type="ECO:0000256" key="3">
    <source>
        <dbReference type="ARBA" id="ARBA00022448"/>
    </source>
</evidence>
<dbReference type="InParanoid" id="F8AB64"/>
<dbReference type="HOGENOM" id="CLU_017028_7_5_0"/>
<dbReference type="PANTHER" id="PTHR30290">
    <property type="entry name" value="PERIPLASMIC BINDING COMPONENT OF ABC TRANSPORTER"/>
    <property type="match status" value="1"/>
</dbReference>
<protein>
    <submittedName>
        <fullName evidence="7">Extracellular solute-binding protein family 5</fullName>
    </submittedName>
</protein>
<evidence type="ECO:0000259" key="6">
    <source>
        <dbReference type="Pfam" id="PF00496"/>
    </source>
</evidence>
<comment type="subcellular location">
    <subcellularLocation>
        <location evidence="1">Cell envelope</location>
    </subcellularLocation>
</comment>
<dbReference type="Gene3D" id="3.10.105.10">
    <property type="entry name" value="Dipeptide-binding Protein, Domain 3"/>
    <property type="match status" value="1"/>
</dbReference>
<dbReference type="FunCoup" id="F8AB64">
    <property type="interactions" value="186"/>
</dbReference>
<dbReference type="InterPro" id="IPR030678">
    <property type="entry name" value="Peptide/Ni-bd"/>
</dbReference>
<feature type="domain" description="Solute-binding protein family 5" evidence="6">
    <location>
        <begin position="68"/>
        <end position="429"/>
    </location>
</feature>
<dbReference type="OrthoDB" id="8144963at2"/>
<name>F8AB64_THEID</name>
<evidence type="ECO:0000256" key="2">
    <source>
        <dbReference type="ARBA" id="ARBA00005695"/>
    </source>
</evidence>
<dbReference type="eggNOG" id="COG0747">
    <property type="taxonomic scope" value="Bacteria"/>
</dbReference>
<dbReference type="PATRIC" id="fig|667014.3.peg.1710"/>
<dbReference type="RefSeq" id="WP_013908261.1">
    <property type="nucleotide sequence ID" value="NC_015681.1"/>
</dbReference>